<accession>A0ABQ3GIN2</accession>
<dbReference type="Pfam" id="PF02687">
    <property type="entry name" value="FtsX"/>
    <property type="match status" value="2"/>
</dbReference>
<dbReference type="InterPro" id="IPR003838">
    <property type="entry name" value="ABC3_permease_C"/>
</dbReference>
<evidence type="ECO:0000256" key="3">
    <source>
        <dbReference type="ARBA" id="ARBA00022692"/>
    </source>
</evidence>
<organism evidence="9 10">
    <name type="scientific">Zhihengliuella salsuginis</name>
    <dbReference type="NCBI Taxonomy" id="578222"/>
    <lineage>
        <taxon>Bacteria</taxon>
        <taxon>Bacillati</taxon>
        <taxon>Actinomycetota</taxon>
        <taxon>Actinomycetes</taxon>
        <taxon>Micrococcales</taxon>
        <taxon>Micrococcaceae</taxon>
        <taxon>Zhihengliuella</taxon>
    </lineage>
</organism>
<name>A0ABQ3GIN2_9MICC</name>
<evidence type="ECO:0000256" key="7">
    <source>
        <dbReference type="SAM" id="Phobius"/>
    </source>
</evidence>
<dbReference type="Proteomes" id="UP000642819">
    <property type="component" value="Unassembled WGS sequence"/>
</dbReference>
<comment type="similarity">
    <text evidence="6">Belongs to the ABC-4 integral membrane protein family.</text>
</comment>
<feature type="transmembrane region" description="Helical" evidence="7">
    <location>
        <begin position="744"/>
        <end position="769"/>
    </location>
</feature>
<keyword evidence="2" id="KW-1003">Cell membrane</keyword>
<evidence type="ECO:0000256" key="1">
    <source>
        <dbReference type="ARBA" id="ARBA00004651"/>
    </source>
</evidence>
<evidence type="ECO:0000256" key="4">
    <source>
        <dbReference type="ARBA" id="ARBA00022989"/>
    </source>
</evidence>
<feature type="transmembrane region" description="Helical" evidence="7">
    <location>
        <begin position="434"/>
        <end position="459"/>
    </location>
</feature>
<keyword evidence="4 7" id="KW-1133">Transmembrane helix</keyword>
<feature type="domain" description="ABC3 transporter permease C-terminal" evidence="8">
    <location>
        <begin position="268"/>
        <end position="387"/>
    </location>
</feature>
<evidence type="ECO:0000313" key="9">
    <source>
        <dbReference type="EMBL" id="GHD08254.1"/>
    </source>
</evidence>
<dbReference type="InterPro" id="IPR050250">
    <property type="entry name" value="Macrolide_Exporter_MacB"/>
</dbReference>
<dbReference type="RefSeq" id="WP_229791086.1">
    <property type="nucleotide sequence ID" value="NZ_BMXK01000008.1"/>
</dbReference>
<dbReference type="PANTHER" id="PTHR30572">
    <property type="entry name" value="MEMBRANE COMPONENT OF TRANSPORTER-RELATED"/>
    <property type="match status" value="1"/>
</dbReference>
<keyword evidence="3 7" id="KW-0812">Transmembrane</keyword>
<evidence type="ECO:0000256" key="6">
    <source>
        <dbReference type="ARBA" id="ARBA00038076"/>
    </source>
</evidence>
<feature type="transmembrane region" description="Helical" evidence="7">
    <location>
        <begin position="695"/>
        <end position="723"/>
    </location>
</feature>
<evidence type="ECO:0000259" key="8">
    <source>
        <dbReference type="Pfam" id="PF02687"/>
    </source>
</evidence>
<proteinExistence type="inferred from homology"/>
<feature type="transmembrane region" description="Helical" evidence="7">
    <location>
        <begin position="314"/>
        <end position="343"/>
    </location>
</feature>
<dbReference type="EMBL" id="BMXK01000008">
    <property type="protein sequence ID" value="GHD08254.1"/>
    <property type="molecule type" value="Genomic_DNA"/>
</dbReference>
<keyword evidence="10" id="KW-1185">Reference proteome</keyword>
<evidence type="ECO:0000313" key="10">
    <source>
        <dbReference type="Proteomes" id="UP000642819"/>
    </source>
</evidence>
<protein>
    <submittedName>
        <fullName evidence="9">ABC transporter permease</fullName>
    </submittedName>
</protein>
<evidence type="ECO:0000256" key="5">
    <source>
        <dbReference type="ARBA" id="ARBA00023136"/>
    </source>
</evidence>
<reference evidence="10" key="1">
    <citation type="journal article" date="2019" name="Int. J. Syst. Evol. Microbiol.">
        <title>The Global Catalogue of Microorganisms (GCM) 10K type strain sequencing project: providing services to taxonomists for standard genome sequencing and annotation.</title>
        <authorList>
            <consortium name="The Broad Institute Genomics Platform"/>
            <consortium name="The Broad Institute Genome Sequencing Center for Infectious Disease"/>
            <person name="Wu L."/>
            <person name="Ma J."/>
        </authorList>
    </citation>
    <scope>NUCLEOTIDE SEQUENCE [LARGE SCALE GENOMIC DNA]</scope>
    <source>
        <strain evidence="10">KCTC 19466</strain>
    </source>
</reference>
<feature type="transmembrane region" description="Helical" evidence="7">
    <location>
        <begin position="355"/>
        <end position="379"/>
    </location>
</feature>
<feature type="transmembrane region" description="Helical" evidence="7">
    <location>
        <begin position="789"/>
        <end position="809"/>
    </location>
</feature>
<feature type="transmembrane region" description="Helical" evidence="7">
    <location>
        <begin position="265"/>
        <end position="291"/>
    </location>
</feature>
<keyword evidence="5 7" id="KW-0472">Membrane</keyword>
<sequence>MLTLALANIRTYARRLIAVVLAVLIGTAFLAATLMVNASTTASLERSIGESYQDADLVAAVDWDRFAGGDSTGALTRNDVRQAGGVPGVQSALGYDVDPIRASAGEKTVAAGLAEIPGEPWPAPEITEGDLPTRNTQVVLDTESAADAGIAVGDSIELLTEANADPVTVTVSGLTEPSMNPMTAANMQIYGLPKLLEATLTAEQQQQVGAVHLMLDAGADTAAVASDVSAAMADSDAGPVSVKTADEQVMAEVNQMTGGNQAITLVLMVFVLVALVVTGLVVVNTFSVLLAQRIRELALLRTIGASRGQLNRSVLVEAAIVGFVSSLLGVGAAALIMSGLVAYAQTMPEASFVTLAIPLEAVVVTTVVGTLLTLAAAWWPARKATRVAPLEAMRPADAASESQRLGRVRIVFGAVLTLLGAAVLGLGASQGQLVIGFAGGIVSFIGLLLLAPLFVLPAITWIGRLTGRTVPAKLAALNAVRNPSRTAATATALLIGVTLVTMMMTGAQTAKATFDSRLAGEFPIDTSVDGSMAGVELDADSVATVSALDGVESAILATAVASDESGMPVYSADEAELASVLNDPSLVPGPGEVTVPQYVTDDVVVPTADGTTTLTAVVSQSVGLPPVVTSETAATLGAEAPDHPAALWVKAEPGVDPAAALELRTEIAEALGVEEFSVSGGLVEKGLFTQIIDGLLMVVVGLLAVAVLIAVIGVANTLSLSVLERTRENSLLRALGLRARQLRTMLSVESVLVGVTAALLGIILGSAYGVLGVQSALGTMATTVISIPWLQLAAVLAIAIIAAWLASVVPGRRAARLSPVEGLASE</sequence>
<gene>
    <name evidence="9" type="ORF">GCM10008096_19720</name>
</gene>
<dbReference type="PANTHER" id="PTHR30572:SF4">
    <property type="entry name" value="ABC TRANSPORTER PERMEASE YTRF"/>
    <property type="match status" value="1"/>
</dbReference>
<feature type="domain" description="ABC3 transporter permease C-terminal" evidence="8">
    <location>
        <begin position="702"/>
        <end position="819"/>
    </location>
</feature>
<comment type="caution">
    <text evidence="9">The sequence shown here is derived from an EMBL/GenBank/DDBJ whole genome shotgun (WGS) entry which is preliminary data.</text>
</comment>
<comment type="subcellular location">
    <subcellularLocation>
        <location evidence="1">Cell membrane</location>
        <topology evidence="1">Multi-pass membrane protein</topology>
    </subcellularLocation>
</comment>
<feature type="transmembrane region" description="Helical" evidence="7">
    <location>
        <begin position="410"/>
        <end position="428"/>
    </location>
</feature>
<evidence type="ECO:0000256" key="2">
    <source>
        <dbReference type="ARBA" id="ARBA00022475"/>
    </source>
</evidence>
<feature type="transmembrane region" description="Helical" evidence="7">
    <location>
        <begin position="487"/>
        <end position="507"/>
    </location>
</feature>